<dbReference type="AlphaFoldDB" id="A0A3M6VK46"/>
<feature type="domain" description="Nudix hydrolase" evidence="5">
    <location>
        <begin position="57"/>
        <end position="188"/>
    </location>
</feature>
<evidence type="ECO:0000313" key="6">
    <source>
        <dbReference type="EMBL" id="RMX66441.1"/>
    </source>
</evidence>
<evidence type="ECO:0000259" key="5">
    <source>
        <dbReference type="PROSITE" id="PS51462"/>
    </source>
</evidence>
<proteinExistence type="predicted"/>
<keyword evidence="7" id="KW-1185">Reference proteome</keyword>
<comment type="cofactor">
    <cofactor evidence="1">
        <name>Mg(2+)</name>
        <dbReference type="ChEBI" id="CHEBI:18420"/>
    </cofactor>
</comment>
<evidence type="ECO:0000256" key="3">
    <source>
        <dbReference type="ARBA" id="ARBA00022801"/>
    </source>
</evidence>
<dbReference type="Pfam" id="PF00293">
    <property type="entry name" value="NUDIX"/>
    <property type="match status" value="1"/>
</dbReference>
<dbReference type="GO" id="GO:0005737">
    <property type="term" value="C:cytoplasm"/>
    <property type="evidence" value="ECO:0007669"/>
    <property type="project" value="TreeGrafter"/>
</dbReference>
<evidence type="ECO:0000256" key="4">
    <source>
        <dbReference type="ARBA" id="ARBA00022842"/>
    </source>
</evidence>
<evidence type="ECO:0000256" key="1">
    <source>
        <dbReference type="ARBA" id="ARBA00001946"/>
    </source>
</evidence>
<comment type="caution">
    <text evidence="6">The sequence shown here is derived from an EMBL/GenBank/DDBJ whole genome shotgun (WGS) entry which is preliminary data.</text>
</comment>
<evidence type="ECO:0000313" key="7">
    <source>
        <dbReference type="Proteomes" id="UP000282087"/>
    </source>
</evidence>
<dbReference type="CDD" id="cd04666">
    <property type="entry name" value="NUDIX_DIPP2_like_Nudt4"/>
    <property type="match status" value="1"/>
</dbReference>
<name>A0A3M6VK46_9STRA</name>
<dbReference type="SUPFAM" id="SSF55811">
    <property type="entry name" value="Nudix"/>
    <property type="match status" value="1"/>
</dbReference>
<accession>A0A3M6VK46</accession>
<dbReference type="Gene3D" id="3.90.79.10">
    <property type="entry name" value="Nucleoside Triphosphate Pyrophosphohydrolase"/>
    <property type="match status" value="1"/>
</dbReference>
<dbReference type="PANTHER" id="PTHR12629">
    <property type="entry name" value="DIPHOSPHOINOSITOL POLYPHOSPHATE PHOSPHOHYDROLASE"/>
    <property type="match status" value="1"/>
</dbReference>
<dbReference type="InterPro" id="IPR000086">
    <property type="entry name" value="NUDIX_hydrolase_dom"/>
</dbReference>
<keyword evidence="3" id="KW-0378">Hydrolase</keyword>
<dbReference type="PROSITE" id="PS51462">
    <property type="entry name" value="NUDIX"/>
    <property type="match status" value="1"/>
</dbReference>
<dbReference type="Proteomes" id="UP000282087">
    <property type="component" value="Unassembled WGS sequence"/>
</dbReference>
<sequence>MMENSITNNDLSSNVVVESNKERPTGLYQDLPWNDLKRHSSRLLQSRVGRDKQRYDGKIRLLACIVVSRRPVDSNENEFLLISSSKHPTQWILPKGGWENDESIVESALREANEEAGIAGDIVGSLGSLYFASQQGNPCRFYGYKLQVKEVFQDWAENTRQRKWVRGMEVPLESLELFTTDKELEMLMIQVSFDEARALLQHRPELVEMVSRAAAL</sequence>
<dbReference type="EMBL" id="QLLG01000203">
    <property type="protein sequence ID" value="RMX66441.1"/>
    <property type="molecule type" value="Genomic_DNA"/>
</dbReference>
<evidence type="ECO:0000256" key="2">
    <source>
        <dbReference type="ARBA" id="ARBA00022723"/>
    </source>
</evidence>
<dbReference type="GO" id="GO:0016462">
    <property type="term" value="F:pyrophosphatase activity"/>
    <property type="evidence" value="ECO:0007669"/>
    <property type="project" value="InterPro"/>
</dbReference>
<organism evidence="6 7">
    <name type="scientific">Peronospora effusa</name>
    <dbReference type="NCBI Taxonomy" id="542832"/>
    <lineage>
        <taxon>Eukaryota</taxon>
        <taxon>Sar</taxon>
        <taxon>Stramenopiles</taxon>
        <taxon>Oomycota</taxon>
        <taxon>Peronosporomycetes</taxon>
        <taxon>Peronosporales</taxon>
        <taxon>Peronosporaceae</taxon>
        <taxon>Peronospora</taxon>
    </lineage>
</organism>
<dbReference type="InterPro" id="IPR047198">
    <property type="entry name" value="DDP-like_NUDIX"/>
</dbReference>
<reference evidence="6 7" key="1">
    <citation type="submission" date="2018-06" db="EMBL/GenBank/DDBJ databases">
        <title>Comparative genomics of downy mildews reveals potential adaptations to biotrophy.</title>
        <authorList>
            <person name="Fletcher K."/>
            <person name="Klosterman S.J."/>
            <person name="Derevnina L."/>
            <person name="Martin F."/>
            <person name="Koike S."/>
            <person name="Reyes Chin-Wo S."/>
            <person name="Mou B."/>
            <person name="Michelmore R."/>
        </authorList>
    </citation>
    <scope>NUCLEOTIDE SEQUENCE [LARGE SCALE GENOMIC DNA]</scope>
    <source>
        <strain evidence="6 7">R14</strain>
    </source>
</reference>
<keyword evidence="4" id="KW-0460">Magnesium</keyword>
<keyword evidence="2" id="KW-0479">Metal-binding</keyword>
<dbReference type="InterPro" id="IPR015797">
    <property type="entry name" value="NUDIX_hydrolase-like_dom_sf"/>
</dbReference>
<dbReference type="GO" id="GO:0046872">
    <property type="term" value="F:metal ion binding"/>
    <property type="evidence" value="ECO:0007669"/>
    <property type="project" value="UniProtKB-KW"/>
</dbReference>
<protein>
    <recommendedName>
        <fullName evidence="5">Nudix hydrolase domain-containing protein</fullName>
    </recommendedName>
</protein>
<dbReference type="STRING" id="542832.A0A3M6VK46"/>
<dbReference type="PANTHER" id="PTHR12629:SF0">
    <property type="entry name" value="DIPHOSPHOINOSITOL-POLYPHOSPHATE DIPHOSPHATASE"/>
    <property type="match status" value="1"/>
</dbReference>
<gene>
    <name evidence="6" type="ORF">DD238_005107</name>
</gene>
<dbReference type="VEuPathDB" id="FungiDB:DD237_005535"/>
<dbReference type="GO" id="GO:0005634">
    <property type="term" value="C:nucleus"/>
    <property type="evidence" value="ECO:0007669"/>
    <property type="project" value="TreeGrafter"/>
</dbReference>